<evidence type="ECO:0000256" key="1">
    <source>
        <dbReference type="SAM" id="Phobius"/>
    </source>
</evidence>
<dbReference type="Proteomes" id="UP000672009">
    <property type="component" value="Chromosome"/>
</dbReference>
<evidence type="ECO:0000259" key="2">
    <source>
        <dbReference type="Pfam" id="PF00535"/>
    </source>
</evidence>
<dbReference type="InterPro" id="IPR050256">
    <property type="entry name" value="Glycosyltransferase_2"/>
</dbReference>
<proteinExistence type="predicted"/>
<organism evidence="3 4">
    <name type="scientific">Thiothrix unzii</name>
    <dbReference type="NCBI Taxonomy" id="111769"/>
    <lineage>
        <taxon>Bacteria</taxon>
        <taxon>Pseudomonadati</taxon>
        <taxon>Pseudomonadota</taxon>
        <taxon>Gammaproteobacteria</taxon>
        <taxon>Thiotrichales</taxon>
        <taxon>Thiotrichaceae</taxon>
        <taxon>Thiothrix</taxon>
    </lineage>
</organism>
<evidence type="ECO:0000313" key="4">
    <source>
        <dbReference type="Proteomes" id="UP000672009"/>
    </source>
</evidence>
<sequence>MNKPNLSIILPAKNEADGLKSFLPRLRKQYPDAEIIVVNDGSTDNTAEVCLSNGVFVVTHPYSMGNGAAIKSGARHASGEILVFMDADGQHQPEDIPRLLTHIHNGYDMAVGARDGDSQASKARGFGNALYNRLASYMTGHTVKDLTSGFRAARAEKFREFLHLLPNGFSYPTTCTMAFFRSGYSVVYEPITAPKRIGKSHLNITKDGFRFLLIIFKIGTLHSPLKLFLPISLSFFALGMAYYLNTLISVGRFTNMSALLLSTSVLIFLIGLVSEQITSLIYNQGNTATPLPLGGKIAEDACDERAPHTAQPVA</sequence>
<dbReference type="EMBL" id="CP072793">
    <property type="protein sequence ID" value="QTR53484.1"/>
    <property type="molecule type" value="Genomic_DNA"/>
</dbReference>
<dbReference type="InterPro" id="IPR001173">
    <property type="entry name" value="Glyco_trans_2-like"/>
</dbReference>
<dbReference type="PANTHER" id="PTHR48090:SF7">
    <property type="entry name" value="RFBJ PROTEIN"/>
    <property type="match status" value="1"/>
</dbReference>
<dbReference type="KEGG" id="tun:J9260_17570"/>
<accession>A0A975F9L1</accession>
<feature type="transmembrane region" description="Helical" evidence="1">
    <location>
        <begin position="256"/>
        <end position="274"/>
    </location>
</feature>
<dbReference type="PANTHER" id="PTHR48090">
    <property type="entry name" value="UNDECAPRENYL-PHOSPHATE 4-DEOXY-4-FORMAMIDO-L-ARABINOSE TRANSFERASE-RELATED"/>
    <property type="match status" value="1"/>
</dbReference>
<evidence type="ECO:0000313" key="3">
    <source>
        <dbReference type="EMBL" id="QTR53484.1"/>
    </source>
</evidence>
<keyword evidence="1" id="KW-1133">Transmembrane helix</keyword>
<name>A0A975F9L1_9GAMM</name>
<dbReference type="CDD" id="cd04179">
    <property type="entry name" value="DPM_DPG-synthase_like"/>
    <property type="match status" value="1"/>
</dbReference>
<reference evidence="3" key="1">
    <citation type="submission" date="2021-04" db="EMBL/GenBank/DDBJ databases">
        <title>Genomics, taxonomy and metabolism of representatives of sulfur bacteria of the genus Thiothrix: Thiothrix fructosivorans QT, Thiothrix unzii A1T and three new species, Thiothrix subterranea sp. nov., Thiothrix litoralis sp. nov. and 'Candidatus Thiothrix anitrata' sp. nov.</title>
        <authorList>
            <person name="Ravin N.V."/>
            <person name="Smolyakov D."/>
            <person name="Rudenko T.S."/>
            <person name="Mardanov A.V."/>
            <person name="Beletsky A.V."/>
            <person name="Markov N.D."/>
            <person name="Fomenkov A.I."/>
            <person name="Roberts R.J."/>
            <person name="Karnachuk O.V."/>
            <person name="Novikov A."/>
            <person name="Grabovich M.Y."/>
        </authorList>
    </citation>
    <scope>NUCLEOTIDE SEQUENCE</scope>
    <source>
        <strain evidence="3">A1</strain>
    </source>
</reference>
<dbReference type="Gene3D" id="3.90.550.10">
    <property type="entry name" value="Spore Coat Polysaccharide Biosynthesis Protein SpsA, Chain A"/>
    <property type="match status" value="1"/>
</dbReference>
<protein>
    <submittedName>
        <fullName evidence="3">Glycosyltransferase family 2 protein</fullName>
    </submittedName>
</protein>
<dbReference type="InterPro" id="IPR029044">
    <property type="entry name" value="Nucleotide-diphossugar_trans"/>
</dbReference>
<dbReference type="RefSeq" id="WP_210219000.1">
    <property type="nucleotide sequence ID" value="NZ_CP072793.1"/>
</dbReference>
<dbReference type="SUPFAM" id="SSF53448">
    <property type="entry name" value="Nucleotide-diphospho-sugar transferases"/>
    <property type="match status" value="1"/>
</dbReference>
<dbReference type="Pfam" id="PF00535">
    <property type="entry name" value="Glycos_transf_2"/>
    <property type="match status" value="1"/>
</dbReference>
<gene>
    <name evidence="3" type="ORF">J9260_17570</name>
</gene>
<feature type="transmembrane region" description="Helical" evidence="1">
    <location>
        <begin position="227"/>
        <end position="244"/>
    </location>
</feature>
<keyword evidence="1" id="KW-0812">Transmembrane</keyword>
<keyword evidence="1" id="KW-0472">Membrane</keyword>
<keyword evidence="4" id="KW-1185">Reference proteome</keyword>
<dbReference type="AlphaFoldDB" id="A0A975F9L1"/>
<feature type="domain" description="Glycosyltransferase 2-like" evidence="2">
    <location>
        <begin position="7"/>
        <end position="160"/>
    </location>
</feature>